<evidence type="ECO:0000313" key="1">
    <source>
        <dbReference type="EMBL" id="SNS22147.1"/>
    </source>
</evidence>
<dbReference type="RefSeq" id="WP_089282340.1">
    <property type="nucleotide sequence ID" value="NZ_FZOJ01000006.1"/>
</dbReference>
<dbReference type="Proteomes" id="UP000198304">
    <property type="component" value="Unassembled WGS sequence"/>
</dbReference>
<name>A0A239CPX5_9FIRM</name>
<keyword evidence="2" id="KW-1185">Reference proteome</keyword>
<dbReference type="AlphaFoldDB" id="A0A239CPX5"/>
<evidence type="ECO:0000313" key="2">
    <source>
        <dbReference type="Proteomes" id="UP000198304"/>
    </source>
</evidence>
<accession>A0A239CPX5</accession>
<sequence length="202" mass="22898">MLETKREIIEDEGLPVTVFDGRNNELFSTTALVGKATRQFFSEISLESHRQGQFFPELQVKNGMIVRNNVTSEHYLVMANYPEVIEGALATTITRMISCNSKLKVFTIFESADTKGNITRSPVDKYSDIKVYIEFIGGGLEQKKHGQHYEMIYKVHAPYLELGNTDRLSIEINGSYKEFKLLSIDTTTFLGTSHITVSTETR</sequence>
<protein>
    <submittedName>
        <fullName evidence="1">Uncharacterized protein</fullName>
    </submittedName>
</protein>
<gene>
    <name evidence="1" type="ORF">SAMN05446037_100688</name>
</gene>
<dbReference type="EMBL" id="FZOJ01000006">
    <property type="protein sequence ID" value="SNS22147.1"/>
    <property type="molecule type" value="Genomic_DNA"/>
</dbReference>
<dbReference type="OrthoDB" id="3035976at2"/>
<reference evidence="1 2" key="1">
    <citation type="submission" date="2017-06" db="EMBL/GenBank/DDBJ databases">
        <authorList>
            <person name="Kim H.J."/>
            <person name="Triplett B.A."/>
        </authorList>
    </citation>
    <scope>NUCLEOTIDE SEQUENCE [LARGE SCALE GENOMIC DNA]</scope>
    <source>
        <strain evidence="1 2">SCA</strain>
    </source>
</reference>
<organism evidence="1 2">
    <name type="scientific">Anaerovirgula multivorans</name>
    <dbReference type="NCBI Taxonomy" id="312168"/>
    <lineage>
        <taxon>Bacteria</taxon>
        <taxon>Bacillati</taxon>
        <taxon>Bacillota</taxon>
        <taxon>Clostridia</taxon>
        <taxon>Peptostreptococcales</taxon>
        <taxon>Natronincolaceae</taxon>
        <taxon>Anaerovirgula</taxon>
    </lineage>
</organism>
<proteinExistence type="predicted"/>